<evidence type="ECO:0000313" key="1">
    <source>
        <dbReference type="EMBL" id="EWH10760.1"/>
    </source>
</evidence>
<dbReference type="STRING" id="1328313.DS2_06906"/>
<keyword evidence="1" id="KW-0378">Hydrolase</keyword>
<organism evidence="1 2">
    <name type="scientific">Catenovulum agarivorans DS-2</name>
    <dbReference type="NCBI Taxonomy" id="1328313"/>
    <lineage>
        <taxon>Bacteria</taxon>
        <taxon>Pseudomonadati</taxon>
        <taxon>Pseudomonadota</taxon>
        <taxon>Gammaproteobacteria</taxon>
        <taxon>Alteromonadales</taxon>
        <taxon>Alteromonadaceae</taxon>
        <taxon>Catenovulum</taxon>
    </lineage>
</organism>
<dbReference type="EMBL" id="ARZY01000009">
    <property type="protein sequence ID" value="EWH10760.1"/>
    <property type="molecule type" value="Genomic_DNA"/>
</dbReference>
<accession>W7QZG8</accession>
<dbReference type="GO" id="GO:0004386">
    <property type="term" value="F:helicase activity"/>
    <property type="evidence" value="ECO:0007669"/>
    <property type="project" value="UniProtKB-KW"/>
</dbReference>
<proteinExistence type="predicted"/>
<dbReference type="AlphaFoldDB" id="W7QZG8"/>
<comment type="caution">
    <text evidence="1">The sequence shown here is derived from an EMBL/GenBank/DDBJ whole genome shotgun (WGS) entry which is preliminary data.</text>
</comment>
<evidence type="ECO:0000313" key="2">
    <source>
        <dbReference type="Proteomes" id="UP000019276"/>
    </source>
</evidence>
<dbReference type="Proteomes" id="UP000019276">
    <property type="component" value="Unassembled WGS sequence"/>
</dbReference>
<sequence>MLHERNNILAKQEVELAKHFNQNVSPEAKVDLFHILKVEMTFTRFVGSHKTAVVDTHQRVGMNGSLNSVISLELVARNAQINNSSIMMVRPYLIT</sequence>
<name>W7QZG8_9ALTE</name>
<keyword evidence="1" id="KW-0067">ATP-binding</keyword>
<keyword evidence="2" id="KW-1185">Reference proteome</keyword>
<protein>
    <submittedName>
        <fullName evidence="1">Superfamily II DNA/RNA helicase</fullName>
    </submittedName>
</protein>
<gene>
    <name evidence="1" type="ORF">DS2_06906</name>
</gene>
<dbReference type="eggNOG" id="COG4951">
    <property type="taxonomic scope" value="Bacteria"/>
</dbReference>
<reference evidence="1 2" key="1">
    <citation type="journal article" date="2014" name="Genome Announc.">
        <title>Draft Genome Sequence of the Agar-Degrading Bacterium Catenovulum sp. Strain DS-2, Isolated from Intestines of Haliotis diversicolor.</title>
        <authorList>
            <person name="Shan D."/>
            <person name="Li X."/>
            <person name="Gu Z."/>
            <person name="Wei G."/>
            <person name="Gao Z."/>
            <person name="Shao Z."/>
        </authorList>
    </citation>
    <scope>NUCLEOTIDE SEQUENCE [LARGE SCALE GENOMIC DNA]</scope>
    <source>
        <strain evidence="1 2">DS-2</strain>
    </source>
</reference>
<keyword evidence="1" id="KW-0547">Nucleotide-binding</keyword>
<keyword evidence="1" id="KW-0347">Helicase</keyword>